<proteinExistence type="predicted"/>
<sequence>MRNINAKNLQEIFEELRIPGSK</sequence>
<evidence type="ECO:0000313" key="1">
    <source>
        <dbReference type="EMBL" id="MBA0753742.1"/>
    </source>
</evidence>
<dbReference type="Proteomes" id="UP000593579">
    <property type="component" value="Unassembled WGS sequence"/>
</dbReference>
<gene>
    <name evidence="1" type="ORF">Gogos_019826</name>
</gene>
<organism evidence="1 2">
    <name type="scientific">Gossypium gossypioides</name>
    <name type="common">Mexican cotton</name>
    <name type="synonym">Selera gossypioides</name>
    <dbReference type="NCBI Taxonomy" id="34282"/>
    <lineage>
        <taxon>Eukaryota</taxon>
        <taxon>Viridiplantae</taxon>
        <taxon>Streptophyta</taxon>
        <taxon>Embryophyta</taxon>
        <taxon>Tracheophyta</taxon>
        <taxon>Spermatophyta</taxon>
        <taxon>Magnoliopsida</taxon>
        <taxon>eudicotyledons</taxon>
        <taxon>Gunneridae</taxon>
        <taxon>Pentapetalae</taxon>
        <taxon>rosids</taxon>
        <taxon>malvids</taxon>
        <taxon>Malvales</taxon>
        <taxon>Malvaceae</taxon>
        <taxon>Malvoideae</taxon>
        <taxon>Gossypium</taxon>
    </lineage>
</organism>
<accession>A0A7J9CZ55</accession>
<keyword evidence="2" id="KW-1185">Reference proteome</keyword>
<comment type="caution">
    <text evidence="1">The sequence shown here is derived from an EMBL/GenBank/DDBJ whole genome shotgun (WGS) entry which is preliminary data.</text>
</comment>
<dbReference type="EMBL" id="JABEZY010257803">
    <property type="protein sequence ID" value="MBA0753742.1"/>
    <property type="molecule type" value="Genomic_DNA"/>
</dbReference>
<protein>
    <submittedName>
        <fullName evidence="1">Uncharacterized protein</fullName>
    </submittedName>
</protein>
<evidence type="ECO:0000313" key="2">
    <source>
        <dbReference type="Proteomes" id="UP000593579"/>
    </source>
</evidence>
<reference evidence="1 2" key="1">
    <citation type="journal article" date="2019" name="Genome Biol. Evol.">
        <title>Insights into the evolution of the New World diploid cottons (Gossypium, subgenus Houzingenia) based on genome sequencing.</title>
        <authorList>
            <person name="Grover C.E."/>
            <person name="Arick M.A. 2nd"/>
            <person name="Thrash A."/>
            <person name="Conover J.L."/>
            <person name="Sanders W.S."/>
            <person name="Peterson D.G."/>
            <person name="Frelichowski J.E."/>
            <person name="Scheffler J.A."/>
            <person name="Scheffler B.E."/>
            <person name="Wendel J.F."/>
        </authorList>
    </citation>
    <scope>NUCLEOTIDE SEQUENCE [LARGE SCALE GENOMIC DNA]</scope>
    <source>
        <strain evidence="1">5</strain>
        <tissue evidence="1">Leaf</tissue>
    </source>
</reference>
<dbReference type="AlphaFoldDB" id="A0A7J9CZ55"/>
<name>A0A7J9CZ55_GOSGO</name>